<dbReference type="RefSeq" id="WP_126608621.1">
    <property type="nucleotide sequence ID" value="NZ_AP025145.1"/>
</dbReference>
<proteinExistence type="inferred from homology"/>
<dbReference type="Pfam" id="PF00756">
    <property type="entry name" value="Esterase"/>
    <property type="match status" value="1"/>
</dbReference>
<dbReference type="InterPro" id="IPR052558">
    <property type="entry name" value="Siderophore_Hydrolase_D"/>
</dbReference>
<evidence type="ECO:0000256" key="1">
    <source>
        <dbReference type="ARBA" id="ARBA00005622"/>
    </source>
</evidence>
<organism evidence="4 5">
    <name type="scientific">Vibrio penaeicida</name>
    <dbReference type="NCBI Taxonomy" id="104609"/>
    <lineage>
        <taxon>Bacteria</taxon>
        <taxon>Pseudomonadati</taxon>
        <taxon>Pseudomonadota</taxon>
        <taxon>Gammaproteobacteria</taxon>
        <taxon>Vibrionales</taxon>
        <taxon>Vibrionaceae</taxon>
        <taxon>Vibrio</taxon>
    </lineage>
</organism>
<feature type="chain" id="PRO_5043663576" description="Alpha/beta hydrolase" evidence="3">
    <location>
        <begin position="19"/>
        <end position="285"/>
    </location>
</feature>
<dbReference type="SUPFAM" id="SSF53474">
    <property type="entry name" value="alpha/beta-Hydrolases"/>
    <property type="match status" value="1"/>
</dbReference>
<feature type="signal peptide" evidence="3">
    <location>
        <begin position="1"/>
        <end position="18"/>
    </location>
</feature>
<sequence length="285" mass="31961">MNKWVSFLLLFWVSAAQSSDMLQWPEIKPFTLTSSVLGEERNVWVSLPSSYSENPNKHYPVIYTTDGKYLLKNLQGAMWALTTRADVPDAILVGIENPGQIRARDLTPTVMTGGNVPPSVVTGQSKHFERFIVEELVPWVNQEYRTDGFDVLAGHSLGGLFALSSLLSPDARAIFEGYVAIDPSLWWDDQVMVEQFTDAAANFPSNQHMVYISAAWEEDIPADIMELYIQHIGGIDLVSKIISNQFTINSTYQIETTETHPSVVYDSLFHGIRSVYQCYPSVCAK</sequence>
<evidence type="ECO:0000256" key="3">
    <source>
        <dbReference type="SAM" id="SignalP"/>
    </source>
</evidence>
<comment type="similarity">
    <text evidence="1">Belongs to the esterase D family.</text>
</comment>
<dbReference type="GO" id="GO:0016788">
    <property type="term" value="F:hydrolase activity, acting on ester bonds"/>
    <property type="evidence" value="ECO:0007669"/>
    <property type="project" value="TreeGrafter"/>
</dbReference>
<evidence type="ECO:0000256" key="2">
    <source>
        <dbReference type="ARBA" id="ARBA00022801"/>
    </source>
</evidence>
<dbReference type="EMBL" id="BSNX01000041">
    <property type="protein sequence ID" value="GLQ73991.1"/>
    <property type="molecule type" value="Genomic_DNA"/>
</dbReference>
<evidence type="ECO:0000313" key="5">
    <source>
        <dbReference type="Proteomes" id="UP001156690"/>
    </source>
</evidence>
<evidence type="ECO:0008006" key="6">
    <source>
        <dbReference type="Google" id="ProtNLM"/>
    </source>
</evidence>
<dbReference type="PANTHER" id="PTHR40841:SF2">
    <property type="entry name" value="SIDEROPHORE-DEGRADING ESTERASE (EUROFUNG)"/>
    <property type="match status" value="1"/>
</dbReference>
<evidence type="ECO:0000313" key="4">
    <source>
        <dbReference type="EMBL" id="GLQ73991.1"/>
    </source>
</evidence>
<dbReference type="InterPro" id="IPR000801">
    <property type="entry name" value="Esterase-like"/>
</dbReference>
<dbReference type="InterPro" id="IPR029058">
    <property type="entry name" value="AB_hydrolase_fold"/>
</dbReference>
<keyword evidence="2" id="KW-0378">Hydrolase</keyword>
<keyword evidence="3" id="KW-0732">Signal</keyword>
<dbReference type="PANTHER" id="PTHR40841">
    <property type="entry name" value="SIDEROPHORE TRIACETYLFUSARININE C ESTERASE"/>
    <property type="match status" value="1"/>
</dbReference>
<dbReference type="Proteomes" id="UP001156690">
    <property type="component" value="Unassembled WGS sequence"/>
</dbReference>
<reference evidence="5" key="1">
    <citation type="journal article" date="2019" name="Int. J. Syst. Evol. Microbiol.">
        <title>The Global Catalogue of Microorganisms (GCM) 10K type strain sequencing project: providing services to taxonomists for standard genome sequencing and annotation.</title>
        <authorList>
            <consortium name="The Broad Institute Genomics Platform"/>
            <consortium name="The Broad Institute Genome Sequencing Center for Infectious Disease"/>
            <person name="Wu L."/>
            <person name="Ma J."/>
        </authorList>
    </citation>
    <scope>NUCLEOTIDE SEQUENCE [LARGE SCALE GENOMIC DNA]</scope>
    <source>
        <strain evidence="5">NBRC 15640</strain>
    </source>
</reference>
<protein>
    <recommendedName>
        <fullName evidence="6">Alpha/beta hydrolase</fullName>
    </recommendedName>
</protein>
<accession>A0AAV5NTL9</accession>
<dbReference type="Gene3D" id="3.40.50.1820">
    <property type="entry name" value="alpha/beta hydrolase"/>
    <property type="match status" value="1"/>
</dbReference>
<dbReference type="AlphaFoldDB" id="A0AAV5NTL9"/>
<name>A0AAV5NTL9_9VIBR</name>
<keyword evidence="5" id="KW-1185">Reference proteome</keyword>
<gene>
    <name evidence="4" type="ORF">GCM10007932_33510</name>
</gene>
<comment type="caution">
    <text evidence="4">The sequence shown here is derived from an EMBL/GenBank/DDBJ whole genome shotgun (WGS) entry which is preliminary data.</text>
</comment>